<name>A0A7V8JNM0_STEMA</name>
<dbReference type="AlphaFoldDB" id="A0A7V8JNM0"/>
<sequence>MPASCARGDLADPFAVLARDCQVAGEAAVQLQELRLEVRQQLERVQPRAELLQPDAAAQRRHRCQELLCAAQVGEHLGFGRMQPQPLARHAMLLQLAAQHRDHARVIERFGRDLHQHLCGMAGACALTQHRHGACGYPAVDLRQQAVLFGNAEEGEGAEQFAVVLQPQERLVQLQRFALQVQHRLVVQLEAVTVQCFADARHPALDAFLFHAVHRRRIEHAHRVAQRGSRLGAFGGACQHLADAGDLLAHLHATDADGNRGRARANAEDMRGIRLADAFGQRHGVGVGAGLQHREAVFAEARDAGRLPHHLGQQAGQRANQCIGRIQPDVRQQPCVVVRFDQQQAELAFAAAGLGHRVFHLHHEGGAVEQAGHLVALAQVLDLARQFGVQFQPAAEHHLQAVLAFVGGGGEFNGGRERAAILVARIQLGLRRRGVATAECLQQLLEAVHVLGGHHVQQ</sequence>
<gene>
    <name evidence="1" type="ORF">GAK31_00781</name>
</gene>
<protein>
    <submittedName>
        <fullName evidence="1">Uncharacterized protein</fullName>
    </submittedName>
</protein>
<proteinExistence type="predicted"/>
<evidence type="ECO:0000313" key="1">
    <source>
        <dbReference type="EMBL" id="KAF1017516.1"/>
    </source>
</evidence>
<reference evidence="2" key="1">
    <citation type="journal article" date="2020" name="MBio">
        <title>Horizontal gene transfer to a defensive symbiont with a reduced genome amongst a multipartite beetle microbiome.</title>
        <authorList>
            <person name="Waterworth S.C."/>
            <person name="Florez L.V."/>
            <person name="Rees E.R."/>
            <person name="Hertweck C."/>
            <person name="Kaltenpoth M."/>
            <person name="Kwan J.C."/>
        </authorList>
    </citation>
    <scope>NUCLEOTIDE SEQUENCE [LARGE SCALE GENOMIC DNA]</scope>
</reference>
<evidence type="ECO:0000313" key="2">
    <source>
        <dbReference type="Proteomes" id="UP000487117"/>
    </source>
</evidence>
<accession>A0A7V8JNM0</accession>
<dbReference type="Proteomes" id="UP000487117">
    <property type="component" value="Unassembled WGS sequence"/>
</dbReference>
<organism evidence="1 2">
    <name type="scientific">Stenotrophomonas maltophilia</name>
    <name type="common">Pseudomonas maltophilia</name>
    <name type="synonym">Xanthomonas maltophilia</name>
    <dbReference type="NCBI Taxonomy" id="40324"/>
    <lineage>
        <taxon>Bacteria</taxon>
        <taxon>Pseudomonadati</taxon>
        <taxon>Pseudomonadota</taxon>
        <taxon>Gammaproteobacteria</taxon>
        <taxon>Lysobacterales</taxon>
        <taxon>Lysobacteraceae</taxon>
        <taxon>Stenotrophomonas</taxon>
        <taxon>Stenotrophomonas maltophilia group</taxon>
    </lineage>
</organism>
<comment type="caution">
    <text evidence="1">The sequence shown here is derived from an EMBL/GenBank/DDBJ whole genome shotgun (WGS) entry which is preliminary data.</text>
</comment>
<dbReference type="EMBL" id="WNDS01000001">
    <property type="protein sequence ID" value="KAF1017516.1"/>
    <property type="molecule type" value="Genomic_DNA"/>
</dbReference>